<feature type="region of interest" description="Disordered" evidence="4">
    <location>
        <begin position="1"/>
        <end position="32"/>
    </location>
</feature>
<feature type="compositionally biased region" description="Basic and acidic residues" evidence="4">
    <location>
        <begin position="12"/>
        <end position="28"/>
    </location>
</feature>
<dbReference type="GO" id="GO:0042853">
    <property type="term" value="P:L-alanine catabolic process"/>
    <property type="evidence" value="ECO:0007669"/>
    <property type="project" value="InterPro"/>
</dbReference>
<dbReference type="GO" id="GO:0000286">
    <property type="term" value="F:alanine dehydrogenase activity"/>
    <property type="evidence" value="ECO:0007669"/>
    <property type="project" value="UniProtKB-EC"/>
</dbReference>
<dbReference type="AlphaFoldDB" id="A0A4D7JNR5"/>
<accession>A0A4D7JNR5</accession>
<dbReference type="GO" id="GO:0005886">
    <property type="term" value="C:plasma membrane"/>
    <property type="evidence" value="ECO:0007669"/>
    <property type="project" value="TreeGrafter"/>
</dbReference>
<dbReference type="InterPro" id="IPR007698">
    <property type="entry name" value="AlaDH/PNT_NAD(H)-bd"/>
</dbReference>
<evidence type="ECO:0000256" key="2">
    <source>
        <dbReference type="ARBA" id="ARBA00012897"/>
    </source>
</evidence>
<evidence type="ECO:0000259" key="5">
    <source>
        <dbReference type="SMART" id="SM01002"/>
    </source>
</evidence>
<dbReference type="SUPFAM" id="SSF51735">
    <property type="entry name" value="NAD(P)-binding Rossmann-fold domains"/>
    <property type="match status" value="1"/>
</dbReference>
<evidence type="ECO:0000259" key="6">
    <source>
        <dbReference type="SMART" id="SM01003"/>
    </source>
</evidence>
<dbReference type="Pfam" id="PF01262">
    <property type="entry name" value="AlaDh_PNT_C"/>
    <property type="match status" value="1"/>
</dbReference>
<dbReference type="EMBL" id="CP028923">
    <property type="protein sequence ID" value="QCK14412.1"/>
    <property type="molecule type" value="Genomic_DNA"/>
</dbReference>
<name>A0A4D7JNR5_9BACT</name>
<feature type="domain" description="Alanine dehydrogenase/pyridine nucleotide transhydrogenase NAD(H)-binding" evidence="5">
    <location>
        <begin position="182"/>
        <end position="330"/>
    </location>
</feature>
<comment type="similarity">
    <text evidence="1">Belongs to the AlaDH/PNT family.</text>
</comment>
<dbReference type="SUPFAM" id="SSF52283">
    <property type="entry name" value="Formate/glycerate dehydrogenase catalytic domain-like"/>
    <property type="match status" value="1"/>
</dbReference>
<dbReference type="OrthoDB" id="9804592at2"/>
<dbReference type="SMART" id="SM01002">
    <property type="entry name" value="AlaDh_PNT_C"/>
    <property type="match status" value="1"/>
</dbReference>
<dbReference type="KEGG" id="fpf:DCC35_06495"/>
<gene>
    <name evidence="7" type="ORF">DCC35_06495</name>
</gene>
<dbReference type="PANTHER" id="PTHR42795">
    <property type="entry name" value="ALANINE DEHYDROGENASE"/>
    <property type="match status" value="1"/>
</dbReference>
<evidence type="ECO:0000256" key="1">
    <source>
        <dbReference type="ARBA" id="ARBA00005689"/>
    </source>
</evidence>
<keyword evidence="8" id="KW-1185">Reference proteome</keyword>
<dbReference type="RefSeq" id="WP_137090002.1">
    <property type="nucleotide sequence ID" value="NZ_CP028923.1"/>
</dbReference>
<dbReference type="InterPro" id="IPR007886">
    <property type="entry name" value="AlaDH/PNT_N"/>
</dbReference>
<proteinExistence type="inferred from homology"/>
<evidence type="ECO:0000256" key="4">
    <source>
        <dbReference type="SAM" id="MobiDB-lite"/>
    </source>
</evidence>
<reference evidence="7 8" key="1">
    <citation type="submission" date="2018-04" db="EMBL/GenBank/DDBJ databases">
        <title>Complete genome uncultured novel isolate.</title>
        <authorList>
            <person name="Merlino G."/>
        </authorList>
    </citation>
    <scope>NUCLEOTIDE SEQUENCE [LARGE SCALE GENOMIC DNA]</scope>
    <source>
        <strain evidence="8">R1DC9</strain>
    </source>
</reference>
<dbReference type="InterPro" id="IPR036291">
    <property type="entry name" value="NAD(P)-bd_dom_sf"/>
</dbReference>
<sequence length="408" mass="45058">MTKQLKTGLEALSREHGLMTQEKPEPTKKEHKSLFIGIPKETAYQENRVSLTPEAVGLLVNNGHEILIEAGAGERSNFGDNEYSEAGARICYDPKQIFKADIILKVEPLTNEEMEWLEPGKTLFSAMQVGNQTPEYLKALINKKITAIGFEYIEDKVGGMPVVRAMSEIAGSTVMLIAAEYLSSVNRGMGIILGGITGVPPTKVVIIGAGTVGEYAARTAIGLGAEIEVYDNQIYKLRRIKHALGQQVFTSAIDTVRLGRSLETADVVIGAVRAEKGRNKIVVTDDMVSRMKQDSVIVDVSIDQGGCFETSRITTHDDPIYRKHGVLHYCVPNIASRVARTATEAFSNIFTPILLRMGDLGGVDDMIFTNPWFMKGVYAYRGSLTNKHLAQRFNLRYRDLELLITARF</sequence>
<dbReference type="InterPro" id="IPR008141">
    <property type="entry name" value="Ala_DH"/>
</dbReference>
<dbReference type="Gene3D" id="3.40.50.720">
    <property type="entry name" value="NAD(P)-binding Rossmann-like Domain"/>
    <property type="match status" value="2"/>
</dbReference>
<evidence type="ECO:0000313" key="7">
    <source>
        <dbReference type="EMBL" id="QCK14412.1"/>
    </source>
</evidence>
<dbReference type="PANTHER" id="PTHR42795:SF1">
    <property type="entry name" value="ALANINE DEHYDROGENASE"/>
    <property type="match status" value="1"/>
</dbReference>
<evidence type="ECO:0000256" key="3">
    <source>
        <dbReference type="ARBA" id="ARBA00023002"/>
    </source>
</evidence>
<protein>
    <recommendedName>
        <fullName evidence="2">alanine dehydrogenase</fullName>
        <ecNumber evidence="2">1.4.1.1</ecNumber>
    </recommendedName>
</protein>
<dbReference type="Proteomes" id="UP000298616">
    <property type="component" value="Chromosome"/>
</dbReference>
<keyword evidence="3" id="KW-0560">Oxidoreductase</keyword>
<dbReference type="EC" id="1.4.1.1" evidence="2"/>
<evidence type="ECO:0000313" key="8">
    <source>
        <dbReference type="Proteomes" id="UP000298616"/>
    </source>
</evidence>
<feature type="domain" description="Alanine dehydrogenase/pyridine nucleotide transhydrogenase N-terminal" evidence="6">
    <location>
        <begin position="37"/>
        <end position="170"/>
    </location>
</feature>
<dbReference type="Pfam" id="PF05222">
    <property type="entry name" value="AlaDh_PNT_N"/>
    <property type="match status" value="1"/>
</dbReference>
<organism evidence="7 8">
    <name type="scientific">Mangrovivirga cuniculi</name>
    <dbReference type="NCBI Taxonomy" id="2715131"/>
    <lineage>
        <taxon>Bacteria</taxon>
        <taxon>Pseudomonadati</taxon>
        <taxon>Bacteroidota</taxon>
        <taxon>Cytophagia</taxon>
        <taxon>Cytophagales</taxon>
        <taxon>Mangrovivirgaceae</taxon>
        <taxon>Mangrovivirga</taxon>
    </lineage>
</organism>
<dbReference type="SMART" id="SM01003">
    <property type="entry name" value="AlaDh_PNT_N"/>
    <property type="match status" value="1"/>
</dbReference>
<dbReference type="CDD" id="cd05305">
    <property type="entry name" value="L-AlaDH"/>
    <property type="match status" value="1"/>
</dbReference>